<dbReference type="InterPro" id="IPR021309">
    <property type="entry name" value="YgaP-like_TM"/>
</dbReference>
<sequence length="69" mass="7522">MKMAGKNVGTMDQIIRIVIGGVLIALVYVGPRTSWGWIGIVPLVTAIVSWCPLYRVFGLRTCKASKCGR</sequence>
<organism evidence="3 4">
    <name type="scientific">Dyella jiangningensis</name>
    <dbReference type="NCBI Taxonomy" id="1379159"/>
    <lineage>
        <taxon>Bacteria</taxon>
        <taxon>Pseudomonadati</taxon>
        <taxon>Pseudomonadota</taxon>
        <taxon>Gammaproteobacteria</taxon>
        <taxon>Lysobacterales</taxon>
        <taxon>Rhodanobacteraceae</taxon>
        <taxon>Dyella</taxon>
    </lineage>
</organism>
<accession>A0A328P323</accession>
<feature type="transmembrane region" description="Helical" evidence="1">
    <location>
        <begin position="12"/>
        <end position="29"/>
    </location>
</feature>
<protein>
    <recommendedName>
        <fullName evidence="2">Inner membrane protein YgaP-like transmembrane domain-containing protein</fullName>
    </recommendedName>
</protein>
<name>A0A328P323_9GAMM</name>
<dbReference type="EMBL" id="NFZS01000001">
    <property type="protein sequence ID" value="RAO76399.1"/>
    <property type="molecule type" value="Genomic_DNA"/>
</dbReference>
<comment type="caution">
    <text evidence="3">The sequence shown here is derived from an EMBL/GenBank/DDBJ whole genome shotgun (WGS) entry which is preliminary data.</text>
</comment>
<feature type="domain" description="Inner membrane protein YgaP-like transmembrane" evidence="2">
    <location>
        <begin position="6"/>
        <end position="64"/>
    </location>
</feature>
<feature type="transmembrane region" description="Helical" evidence="1">
    <location>
        <begin position="35"/>
        <end position="57"/>
    </location>
</feature>
<keyword evidence="1" id="KW-1133">Transmembrane helix</keyword>
<evidence type="ECO:0000313" key="3">
    <source>
        <dbReference type="EMBL" id="RAO76399.1"/>
    </source>
</evidence>
<dbReference type="AlphaFoldDB" id="A0A328P323"/>
<dbReference type="Pfam" id="PF11127">
    <property type="entry name" value="YgaP-like_TM"/>
    <property type="match status" value="1"/>
</dbReference>
<keyword evidence="1" id="KW-0812">Transmembrane</keyword>
<dbReference type="Proteomes" id="UP000248926">
    <property type="component" value="Unassembled WGS sequence"/>
</dbReference>
<gene>
    <name evidence="3" type="ORF">CA260_00180</name>
</gene>
<evidence type="ECO:0000256" key="1">
    <source>
        <dbReference type="SAM" id="Phobius"/>
    </source>
</evidence>
<reference evidence="3 4" key="1">
    <citation type="journal article" date="2018" name="Genet. Mol. Biol.">
        <title>The genome sequence of Dyella jiangningensis FCAV SCS01 from a lignocellulose-decomposing microbial consortium metagenome reveals potential for biotechnological applications.</title>
        <authorList>
            <person name="Desiderato J.G."/>
            <person name="Alvarenga D.O."/>
            <person name="Constancio M.T.L."/>
            <person name="Alves L.M.C."/>
            <person name="Varani A.M."/>
        </authorList>
    </citation>
    <scope>NUCLEOTIDE SEQUENCE [LARGE SCALE GENOMIC DNA]</scope>
    <source>
        <strain evidence="3 4">FCAV SCS01</strain>
    </source>
</reference>
<proteinExistence type="predicted"/>
<evidence type="ECO:0000313" key="4">
    <source>
        <dbReference type="Proteomes" id="UP000248926"/>
    </source>
</evidence>
<keyword evidence="1" id="KW-0472">Membrane</keyword>
<evidence type="ECO:0000259" key="2">
    <source>
        <dbReference type="Pfam" id="PF11127"/>
    </source>
</evidence>
<keyword evidence="4" id="KW-1185">Reference proteome</keyword>